<organism evidence="1 2">
    <name type="scientific">Paraburkholderia sacchari</name>
    <dbReference type="NCBI Taxonomy" id="159450"/>
    <lineage>
        <taxon>Bacteria</taxon>
        <taxon>Pseudomonadati</taxon>
        <taxon>Pseudomonadota</taxon>
        <taxon>Betaproteobacteria</taxon>
        <taxon>Burkholderiales</taxon>
        <taxon>Burkholderiaceae</taxon>
        <taxon>Paraburkholderia</taxon>
    </lineage>
</organism>
<dbReference type="Proteomes" id="UP000030460">
    <property type="component" value="Unassembled WGS sequence"/>
</dbReference>
<accession>A0A8T6ZKI7</accession>
<evidence type="ECO:0000313" key="1">
    <source>
        <dbReference type="EMBL" id="NLP64770.1"/>
    </source>
</evidence>
<protein>
    <submittedName>
        <fullName evidence="1">Uncharacterized protein</fullName>
    </submittedName>
</protein>
<keyword evidence="2" id="KW-1185">Reference proteome</keyword>
<reference evidence="1" key="2">
    <citation type="submission" date="2020-04" db="EMBL/GenBank/DDBJ databases">
        <authorList>
            <person name="Alexandrino P."/>
            <person name="Mendonca T."/>
            <person name="Guaman L."/>
            <person name="Cherix J."/>
            <person name="Lozano-Sakalauskas G."/>
            <person name="Fujita A."/>
            <person name="Filho E.R."/>
            <person name="Long P."/>
            <person name="Padilla G."/>
            <person name="Taciro M.K."/>
            <person name="Gomez J.G."/>
            <person name="Silva L.F."/>
            <person name="Torres M."/>
        </authorList>
    </citation>
    <scope>NUCLEOTIDE SEQUENCE</scope>
    <source>
        <strain evidence="1">LMG 19450</strain>
    </source>
</reference>
<dbReference type="RefSeq" id="WP_152617370.1">
    <property type="nucleotide sequence ID" value="NZ_CADFGF010000030.1"/>
</dbReference>
<name>A0A8T6ZKI7_9BURK</name>
<comment type="caution">
    <text evidence="1">The sequence shown here is derived from an EMBL/GenBank/DDBJ whole genome shotgun (WGS) entry which is preliminary data.</text>
</comment>
<dbReference type="EMBL" id="JTDB02000010">
    <property type="protein sequence ID" value="NLP64770.1"/>
    <property type="molecule type" value="Genomic_DNA"/>
</dbReference>
<dbReference type="OrthoDB" id="9007104at2"/>
<sequence length="91" mass="9838">MDDSSVVWNTELKLSQPTLADGEIHFSAFGPGWGFCSYAVPAGVAMQCLGAKDRSASQLRLAFQLNRERIIATVAEGSVRDPGRRVILSNV</sequence>
<evidence type="ECO:0000313" key="2">
    <source>
        <dbReference type="Proteomes" id="UP000030460"/>
    </source>
</evidence>
<dbReference type="AlphaFoldDB" id="A0A8T6ZKI7"/>
<proteinExistence type="predicted"/>
<gene>
    <name evidence="1" type="ORF">NH14_027190</name>
</gene>
<reference evidence="1" key="1">
    <citation type="journal article" date="2015" name="Genome Announc.">
        <title>Draft Genome Sequence of the Polyhydroxyalkanoate-Producing Bacterium Burkholderia sacchari LMG 19450 Isolated from Brazilian Sugarcane Plantation Soil.</title>
        <authorList>
            <person name="Alexandrino P.M."/>
            <person name="Mendonca T.T."/>
            <person name="Guaman Bautista L.P."/>
            <person name="Cherix J."/>
            <person name="Lozano-Sakalauskas G.C."/>
            <person name="Fujita A."/>
            <person name="Ramos Filho E."/>
            <person name="Long P."/>
            <person name="Padilla G."/>
            <person name="Taciro M.K."/>
            <person name="Gomez J.G."/>
            <person name="Silva L.F."/>
        </authorList>
    </citation>
    <scope>NUCLEOTIDE SEQUENCE</scope>
    <source>
        <strain evidence="1">LMG 19450</strain>
    </source>
</reference>